<reference evidence="2 3" key="1">
    <citation type="submission" date="2020-06" db="EMBL/GenBank/DDBJ databases">
        <title>Synonyms of Asaia species.</title>
        <authorList>
            <person name="Sombolestani A."/>
        </authorList>
    </citation>
    <scope>NUCLEOTIDE SEQUENCE [LARGE SCALE GENOMIC DNA]</scope>
    <source>
        <strain evidence="2 3">LMG 27047</strain>
    </source>
</reference>
<evidence type="ECO:0000313" key="3">
    <source>
        <dbReference type="Proteomes" id="UP001516351"/>
    </source>
</evidence>
<sequence>MHYIDRIINNINNQFLNLHSYDGIEIILVDDGSTDNTLEVIQKTFSLHPFVKIISNTQNFGPGNARNRGLDNATGCYVLFLDADDIYHPQLFSLCSRLAPEINLDILIFKATRLHSVANVTTDIHYPIFDKFDPGQVFSAKDIENSVFDSATWWSWDRLIRRQFILENDIKFPDIPSSEDLFFNSSLFLLASSISYIDVKLITYVENESNSVSSTREFSAECCISAVQMLKDFLISRGLFLARRADFLNYLISFLNWHLESINGVAYFQLFDAVKFFFIENIENSDELLYQEKQTYEYLVSVNAHEYLIFLKNKFYAEKDLLARVNASLTKQINKRA</sequence>
<protein>
    <submittedName>
        <fullName evidence="2">Glycosyltransferase</fullName>
    </submittedName>
</protein>
<dbReference type="EMBL" id="JABXXV010000005">
    <property type="protein sequence ID" value="NVN47253.1"/>
    <property type="molecule type" value="Genomic_DNA"/>
</dbReference>
<gene>
    <name evidence="2" type="ORF">HW542_10585</name>
</gene>
<name>A0ABX2P6I4_9PROT</name>
<accession>A0ABX2P6I4</accession>
<dbReference type="CDD" id="cd00761">
    <property type="entry name" value="Glyco_tranf_GTA_type"/>
    <property type="match status" value="1"/>
</dbReference>
<dbReference type="Pfam" id="PF00535">
    <property type="entry name" value="Glycos_transf_2"/>
    <property type="match status" value="1"/>
</dbReference>
<organism evidence="2 3">
    <name type="scientific">Asaia spathodeae</name>
    <dbReference type="NCBI Taxonomy" id="657016"/>
    <lineage>
        <taxon>Bacteria</taxon>
        <taxon>Pseudomonadati</taxon>
        <taxon>Pseudomonadota</taxon>
        <taxon>Alphaproteobacteria</taxon>
        <taxon>Acetobacterales</taxon>
        <taxon>Acetobacteraceae</taxon>
        <taxon>Asaia</taxon>
    </lineage>
</organism>
<keyword evidence="3" id="KW-1185">Reference proteome</keyword>
<evidence type="ECO:0000313" key="2">
    <source>
        <dbReference type="EMBL" id="NVN47253.1"/>
    </source>
</evidence>
<dbReference type="PANTHER" id="PTHR22916">
    <property type="entry name" value="GLYCOSYLTRANSFERASE"/>
    <property type="match status" value="1"/>
</dbReference>
<evidence type="ECO:0000259" key="1">
    <source>
        <dbReference type="Pfam" id="PF00535"/>
    </source>
</evidence>
<dbReference type="InterPro" id="IPR001173">
    <property type="entry name" value="Glyco_trans_2-like"/>
</dbReference>
<dbReference type="Gene3D" id="3.90.550.10">
    <property type="entry name" value="Spore Coat Polysaccharide Biosynthesis Protein SpsA, Chain A"/>
    <property type="match status" value="1"/>
</dbReference>
<comment type="caution">
    <text evidence="2">The sequence shown here is derived from an EMBL/GenBank/DDBJ whole genome shotgun (WGS) entry which is preliminary data.</text>
</comment>
<proteinExistence type="predicted"/>
<dbReference type="Proteomes" id="UP001516351">
    <property type="component" value="Unassembled WGS sequence"/>
</dbReference>
<feature type="domain" description="Glycosyltransferase 2-like" evidence="1">
    <location>
        <begin position="2"/>
        <end position="105"/>
    </location>
</feature>
<dbReference type="SUPFAM" id="SSF53448">
    <property type="entry name" value="Nucleotide-diphospho-sugar transferases"/>
    <property type="match status" value="1"/>
</dbReference>
<dbReference type="InterPro" id="IPR029044">
    <property type="entry name" value="Nucleotide-diphossugar_trans"/>
</dbReference>